<dbReference type="EMBL" id="CP044205">
    <property type="protein sequence ID" value="QFY44774.1"/>
    <property type="molecule type" value="Genomic_DNA"/>
</dbReference>
<protein>
    <submittedName>
        <fullName evidence="2">DUF4239 domain-containing protein</fullName>
    </submittedName>
</protein>
<accession>A0A5Q0BRF0</accession>
<dbReference type="InParanoid" id="A0A5Q0BRF0"/>
<keyword evidence="3" id="KW-1185">Reference proteome</keyword>
<dbReference type="Pfam" id="PF14023">
    <property type="entry name" value="Bestrophin-like"/>
    <property type="match status" value="1"/>
</dbReference>
<feature type="transmembrane region" description="Helical" evidence="1">
    <location>
        <begin position="52"/>
        <end position="73"/>
    </location>
</feature>
<feature type="transmembrane region" description="Helical" evidence="1">
    <location>
        <begin position="12"/>
        <end position="31"/>
    </location>
</feature>
<evidence type="ECO:0000256" key="1">
    <source>
        <dbReference type="SAM" id="Phobius"/>
    </source>
</evidence>
<sequence length="263" mass="29435">MFWIYDIPTWQLGVSIVTLFVAVSIGGLYLSRGYIKNHFGLSDLSNRGGVNGYNANVGGLFRLLLGLVAVATWQDYNSASTLVSREASAISVFYQDISSYPEPYKTELQNRLKTYVHFVVDSEWPAQSKGQRVHGGRQILLGLQNTLLELRPDTARDKVAQSQGFAAYNRLVEARRMRLDSVDSGLPAVLWIVVFSGAILSMFVTYFYHFSHFRTHVVLTAVMAVFSGLVVFLTAAVDNPFRGEVSVSSAPYQLLLETWEVYR</sequence>
<dbReference type="KEGG" id="mmob:F6R98_20850"/>
<name>A0A5Q0BRF0_9GAMM</name>
<dbReference type="Proteomes" id="UP000325755">
    <property type="component" value="Chromosome"/>
</dbReference>
<organism evidence="2 3">
    <name type="scientific">Candidatus Methylospira mobilis</name>
    <dbReference type="NCBI Taxonomy" id="1808979"/>
    <lineage>
        <taxon>Bacteria</taxon>
        <taxon>Pseudomonadati</taxon>
        <taxon>Pseudomonadota</taxon>
        <taxon>Gammaproteobacteria</taxon>
        <taxon>Methylococcales</taxon>
        <taxon>Methylococcaceae</taxon>
        <taxon>Candidatus Methylospira</taxon>
    </lineage>
</organism>
<dbReference type="OrthoDB" id="9776669at2"/>
<reference evidence="2 3" key="1">
    <citation type="submission" date="2019-09" db="EMBL/GenBank/DDBJ databases">
        <title>Ecophysiology of the spiral-shaped methanotroph Methylospira mobilis as revealed by the complete genome sequence.</title>
        <authorList>
            <person name="Oshkin I.Y."/>
            <person name="Dedysh S.N."/>
            <person name="Miroshnikov K."/>
            <person name="Danilova O.V."/>
            <person name="Hakobyan A."/>
            <person name="Liesack W."/>
        </authorList>
    </citation>
    <scope>NUCLEOTIDE SEQUENCE [LARGE SCALE GENOMIC DNA]</scope>
    <source>
        <strain evidence="2 3">Shm1</strain>
    </source>
</reference>
<evidence type="ECO:0000313" key="2">
    <source>
        <dbReference type="EMBL" id="QFY44774.1"/>
    </source>
</evidence>
<proteinExistence type="predicted"/>
<keyword evidence="1" id="KW-0812">Transmembrane</keyword>
<gene>
    <name evidence="2" type="ORF">F6R98_20850</name>
</gene>
<dbReference type="AlphaFoldDB" id="A0A5Q0BRF0"/>
<keyword evidence="1" id="KW-0472">Membrane</keyword>
<keyword evidence="1" id="KW-1133">Transmembrane helix</keyword>
<feature type="transmembrane region" description="Helical" evidence="1">
    <location>
        <begin position="217"/>
        <end position="237"/>
    </location>
</feature>
<feature type="transmembrane region" description="Helical" evidence="1">
    <location>
        <begin position="188"/>
        <end position="210"/>
    </location>
</feature>
<dbReference type="RefSeq" id="WP_153250739.1">
    <property type="nucleotide sequence ID" value="NZ_CP044205.1"/>
</dbReference>
<evidence type="ECO:0000313" key="3">
    <source>
        <dbReference type="Proteomes" id="UP000325755"/>
    </source>
</evidence>
<dbReference type="InterPro" id="IPR025333">
    <property type="entry name" value="DUF4239"/>
</dbReference>